<feature type="transmembrane region" description="Helical" evidence="7">
    <location>
        <begin position="159"/>
        <end position="179"/>
    </location>
</feature>
<feature type="transmembrane region" description="Helical" evidence="7">
    <location>
        <begin position="135"/>
        <end position="153"/>
    </location>
</feature>
<comment type="similarity">
    <text evidence="2">Belongs to the MscS (TC 1.A.23) family.</text>
</comment>
<name>A3IV18_9CHRO</name>
<protein>
    <submittedName>
        <fullName evidence="10">Mechanosensitive (MS) ion channel</fullName>
    </submittedName>
</protein>
<feature type="domain" description="Mechanosensitive ion channel MscS" evidence="8">
    <location>
        <begin position="182"/>
        <end position="249"/>
    </location>
</feature>
<evidence type="ECO:0000256" key="5">
    <source>
        <dbReference type="ARBA" id="ARBA00022989"/>
    </source>
</evidence>
<dbReference type="EMBL" id="AAXW01000039">
    <property type="protein sequence ID" value="EAZ89672.1"/>
    <property type="molecule type" value="Genomic_DNA"/>
</dbReference>
<evidence type="ECO:0000256" key="2">
    <source>
        <dbReference type="ARBA" id="ARBA00008017"/>
    </source>
</evidence>
<keyword evidence="4 7" id="KW-0812">Transmembrane</keyword>
<dbReference type="GO" id="GO:0005886">
    <property type="term" value="C:plasma membrane"/>
    <property type="evidence" value="ECO:0007669"/>
    <property type="project" value="UniProtKB-SubCell"/>
</dbReference>
<keyword evidence="5 7" id="KW-1133">Transmembrane helix</keyword>
<evidence type="ECO:0000256" key="4">
    <source>
        <dbReference type="ARBA" id="ARBA00022692"/>
    </source>
</evidence>
<feature type="domain" description="Mechanosensitive ion channel transmembrane helices 2/3" evidence="9">
    <location>
        <begin position="140"/>
        <end position="180"/>
    </location>
</feature>
<gene>
    <name evidence="10" type="ORF">CY0110_11177</name>
</gene>
<proteinExistence type="inferred from homology"/>
<dbReference type="Gene3D" id="2.30.30.60">
    <property type="match status" value="1"/>
</dbReference>
<dbReference type="InterPro" id="IPR023408">
    <property type="entry name" value="MscS_beta-dom_sf"/>
</dbReference>
<dbReference type="RefSeq" id="WP_008277224.1">
    <property type="nucleotide sequence ID" value="NZ_AAXW01000039.1"/>
</dbReference>
<feature type="transmembrane region" description="Helical" evidence="7">
    <location>
        <begin position="64"/>
        <end position="86"/>
    </location>
</feature>
<dbReference type="InterPro" id="IPR049142">
    <property type="entry name" value="MS_channel_1st"/>
</dbReference>
<evidence type="ECO:0000313" key="11">
    <source>
        <dbReference type="Proteomes" id="UP000003781"/>
    </source>
</evidence>
<dbReference type="InterPro" id="IPR011014">
    <property type="entry name" value="MscS_channel_TM-2"/>
</dbReference>
<dbReference type="SUPFAM" id="SSF82861">
    <property type="entry name" value="Mechanosensitive channel protein MscS (YggB), transmembrane region"/>
    <property type="match status" value="1"/>
</dbReference>
<feature type="transmembrane region" description="Helical" evidence="7">
    <location>
        <begin position="92"/>
        <end position="114"/>
    </location>
</feature>
<dbReference type="InterPro" id="IPR010920">
    <property type="entry name" value="LSM_dom_sf"/>
</dbReference>
<sequence length="366" mass="40569">MTDSISFSIDIDSIIIFAIVTLILIIAGIGLFLLPRILGNIITNVFSGEFKVIYDKIIPPYQNWLALIGLLTITDLSFSIFSLPSWLKFLEIPLSFVIVFTVIWVGLQICQTFFDDHLLQLAIANSSKLNSEFIIIAKYLTKAAIILIVLFIFAETHDINVFGLLASLGIGGLAVAFAAQKSLEQLLGGIVLYLDKPFIADDYIGLPDGTFGRVESVGLRSTKIRTSGKGTLMIVPNSSLTQMNIENYTGAKKVVSLIYLTFYRLIPKDEEALIRQVILDSTSDIFGIDSRSTDVIFKEIPVENGNSIVTQAQINFFILGSGQVSMELRRQFLEIANQQITYQLKEYGIGFDIEDKTINVDSPITV</sequence>
<evidence type="ECO:0000259" key="8">
    <source>
        <dbReference type="Pfam" id="PF00924"/>
    </source>
</evidence>
<dbReference type="InterPro" id="IPR006685">
    <property type="entry name" value="MscS_channel_2nd"/>
</dbReference>
<evidence type="ECO:0000256" key="7">
    <source>
        <dbReference type="SAM" id="Phobius"/>
    </source>
</evidence>
<organism evidence="10 11">
    <name type="scientific">Crocosphaera chwakensis CCY0110</name>
    <dbReference type="NCBI Taxonomy" id="391612"/>
    <lineage>
        <taxon>Bacteria</taxon>
        <taxon>Bacillati</taxon>
        <taxon>Cyanobacteriota</taxon>
        <taxon>Cyanophyceae</taxon>
        <taxon>Oscillatoriophycideae</taxon>
        <taxon>Chroococcales</taxon>
        <taxon>Aphanothecaceae</taxon>
        <taxon>Crocosphaera</taxon>
        <taxon>Crocosphaera chwakensis</taxon>
    </lineage>
</organism>
<dbReference type="GO" id="GO:0055085">
    <property type="term" value="P:transmembrane transport"/>
    <property type="evidence" value="ECO:0007669"/>
    <property type="project" value="InterPro"/>
</dbReference>
<dbReference type="eggNOG" id="COG0668">
    <property type="taxonomic scope" value="Bacteria"/>
</dbReference>
<dbReference type="Pfam" id="PF00924">
    <property type="entry name" value="MS_channel_2nd"/>
    <property type="match status" value="1"/>
</dbReference>
<evidence type="ECO:0000256" key="6">
    <source>
        <dbReference type="ARBA" id="ARBA00023136"/>
    </source>
</evidence>
<evidence type="ECO:0000256" key="1">
    <source>
        <dbReference type="ARBA" id="ARBA00004651"/>
    </source>
</evidence>
<dbReference type="SUPFAM" id="SSF50182">
    <property type="entry name" value="Sm-like ribonucleoproteins"/>
    <property type="match status" value="1"/>
</dbReference>
<dbReference type="PANTHER" id="PTHR30566:SF5">
    <property type="entry name" value="MECHANOSENSITIVE ION CHANNEL PROTEIN 1, MITOCHONDRIAL-RELATED"/>
    <property type="match status" value="1"/>
</dbReference>
<evidence type="ECO:0000313" key="10">
    <source>
        <dbReference type="EMBL" id="EAZ89672.1"/>
    </source>
</evidence>
<keyword evidence="6 7" id="KW-0472">Membrane</keyword>
<keyword evidence="3" id="KW-1003">Cell membrane</keyword>
<evidence type="ECO:0000256" key="3">
    <source>
        <dbReference type="ARBA" id="ARBA00022475"/>
    </source>
</evidence>
<dbReference type="Proteomes" id="UP000003781">
    <property type="component" value="Unassembled WGS sequence"/>
</dbReference>
<dbReference type="AlphaFoldDB" id="A3IV18"/>
<accession>A3IV18</accession>
<comment type="caution">
    <text evidence="10">The sequence shown here is derived from an EMBL/GenBank/DDBJ whole genome shotgun (WGS) entry which is preliminary data.</text>
</comment>
<dbReference type="OrthoDB" id="450694at2"/>
<keyword evidence="11" id="KW-1185">Reference proteome</keyword>
<dbReference type="Pfam" id="PF21088">
    <property type="entry name" value="MS_channel_1st"/>
    <property type="match status" value="1"/>
</dbReference>
<evidence type="ECO:0000259" key="9">
    <source>
        <dbReference type="Pfam" id="PF21088"/>
    </source>
</evidence>
<reference evidence="10 11" key="1">
    <citation type="submission" date="2007-03" db="EMBL/GenBank/DDBJ databases">
        <authorList>
            <person name="Stal L."/>
            <person name="Ferriera S."/>
            <person name="Johnson J."/>
            <person name="Kravitz S."/>
            <person name="Beeson K."/>
            <person name="Sutton G."/>
            <person name="Rogers Y.-H."/>
            <person name="Friedman R."/>
            <person name="Frazier M."/>
            <person name="Venter J.C."/>
        </authorList>
    </citation>
    <scope>NUCLEOTIDE SEQUENCE [LARGE SCALE GENOMIC DNA]</scope>
    <source>
        <strain evidence="10 11">CCY0110</strain>
    </source>
</reference>
<comment type="subcellular location">
    <subcellularLocation>
        <location evidence="1">Cell membrane</location>
        <topology evidence="1">Multi-pass membrane protein</topology>
    </subcellularLocation>
</comment>
<feature type="transmembrane region" description="Helical" evidence="7">
    <location>
        <begin position="14"/>
        <end position="34"/>
    </location>
</feature>
<dbReference type="PANTHER" id="PTHR30566">
    <property type="entry name" value="YNAI-RELATED MECHANOSENSITIVE ION CHANNEL"/>
    <property type="match status" value="1"/>
</dbReference>
<dbReference type="Gene3D" id="1.10.287.1260">
    <property type="match status" value="1"/>
</dbReference>